<dbReference type="GO" id="GO:0051539">
    <property type="term" value="F:4 iron, 4 sulfur cluster binding"/>
    <property type="evidence" value="ECO:0007669"/>
    <property type="project" value="UniProtKB-KW"/>
</dbReference>
<feature type="domain" description="Radical SAM core" evidence="9">
    <location>
        <begin position="438"/>
        <end position="571"/>
    </location>
</feature>
<dbReference type="CDD" id="cd01335">
    <property type="entry name" value="Radical_SAM"/>
    <property type="match status" value="1"/>
</dbReference>
<accession>A0AA41YVK9</accession>
<keyword evidence="7" id="KW-0411">Iron-sulfur</keyword>
<keyword evidence="2" id="KW-0004">4Fe-4S</keyword>
<dbReference type="Gene3D" id="3.20.20.70">
    <property type="entry name" value="Aldolase class I"/>
    <property type="match status" value="1"/>
</dbReference>
<keyword evidence="4" id="KW-0479">Metal-binding</keyword>
<name>A0AA41YVK9_9PROT</name>
<dbReference type="InterPro" id="IPR007197">
    <property type="entry name" value="rSAM"/>
</dbReference>
<evidence type="ECO:0000256" key="7">
    <source>
        <dbReference type="ARBA" id="ARBA00023014"/>
    </source>
</evidence>
<protein>
    <submittedName>
        <fullName evidence="10">Radical SAM protein</fullName>
    </submittedName>
</protein>
<dbReference type="InterPro" id="IPR000385">
    <property type="entry name" value="MoaA_NifB_PqqE_Fe-S-bd_CS"/>
</dbReference>
<comment type="cofactor">
    <cofactor evidence="1">
        <name>[4Fe-4S] cluster</name>
        <dbReference type="ChEBI" id="CHEBI:49883"/>
    </cofactor>
</comment>
<evidence type="ECO:0000256" key="4">
    <source>
        <dbReference type="ARBA" id="ARBA00022723"/>
    </source>
</evidence>
<dbReference type="PANTHER" id="PTHR11228:SF7">
    <property type="entry name" value="PQQA PEPTIDE CYCLASE"/>
    <property type="match status" value="1"/>
</dbReference>
<dbReference type="PROSITE" id="PS01305">
    <property type="entry name" value="MOAA_NIFB_PQQE"/>
    <property type="match status" value="1"/>
</dbReference>
<dbReference type="InterPro" id="IPR058240">
    <property type="entry name" value="rSAM_sf"/>
</dbReference>
<dbReference type="SFLD" id="SFLDS00029">
    <property type="entry name" value="Radical_SAM"/>
    <property type="match status" value="1"/>
</dbReference>
<evidence type="ECO:0000256" key="3">
    <source>
        <dbReference type="ARBA" id="ARBA00022691"/>
    </source>
</evidence>
<dbReference type="GO" id="GO:0046872">
    <property type="term" value="F:metal ion binding"/>
    <property type="evidence" value="ECO:0007669"/>
    <property type="project" value="UniProtKB-KW"/>
</dbReference>
<dbReference type="AlphaFoldDB" id="A0AA41YVK9"/>
<feature type="region of interest" description="Disordered" evidence="8">
    <location>
        <begin position="667"/>
        <end position="689"/>
    </location>
</feature>
<evidence type="ECO:0000256" key="1">
    <source>
        <dbReference type="ARBA" id="ARBA00001966"/>
    </source>
</evidence>
<gene>
    <name evidence="10" type="ORF">OL599_16605</name>
</gene>
<evidence type="ECO:0000256" key="8">
    <source>
        <dbReference type="SAM" id="MobiDB-lite"/>
    </source>
</evidence>
<evidence type="ECO:0000256" key="6">
    <source>
        <dbReference type="ARBA" id="ARBA00023004"/>
    </source>
</evidence>
<dbReference type="SFLD" id="SFLDG01067">
    <property type="entry name" value="SPASM/twitch_domain_containing"/>
    <property type="match status" value="1"/>
</dbReference>
<dbReference type="Pfam" id="PF04055">
    <property type="entry name" value="Radical_SAM"/>
    <property type="match status" value="1"/>
</dbReference>
<keyword evidence="3" id="KW-0949">S-adenosyl-L-methionine</keyword>
<proteinExistence type="predicted"/>
<evidence type="ECO:0000256" key="5">
    <source>
        <dbReference type="ARBA" id="ARBA00023002"/>
    </source>
</evidence>
<dbReference type="Proteomes" id="UP001165679">
    <property type="component" value="Unassembled WGS sequence"/>
</dbReference>
<comment type="caution">
    <text evidence="10">The sequence shown here is derived from an EMBL/GenBank/DDBJ whole genome shotgun (WGS) entry which is preliminary data.</text>
</comment>
<dbReference type="InterPro" id="IPR050377">
    <property type="entry name" value="Radical_SAM_PqqE_MftC-like"/>
</dbReference>
<dbReference type="SUPFAM" id="SSF102114">
    <property type="entry name" value="Radical SAM enzymes"/>
    <property type="match status" value="1"/>
</dbReference>
<dbReference type="PANTHER" id="PTHR11228">
    <property type="entry name" value="RADICAL SAM DOMAIN PROTEIN"/>
    <property type="match status" value="1"/>
</dbReference>
<dbReference type="EMBL" id="JAPDNT010000016">
    <property type="protein sequence ID" value="MCW3476202.1"/>
    <property type="molecule type" value="Genomic_DNA"/>
</dbReference>
<organism evidence="10 11">
    <name type="scientific">Limobrevibacterium gyesilva</name>
    <dbReference type="NCBI Taxonomy" id="2991712"/>
    <lineage>
        <taxon>Bacteria</taxon>
        <taxon>Pseudomonadati</taxon>
        <taxon>Pseudomonadota</taxon>
        <taxon>Alphaproteobacteria</taxon>
        <taxon>Acetobacterales</taxon>
        <taxon>Acetobacteraceae</taxon>
        <taxon>Limobrevibacterium</taxon>
    </lineage>
</organism>
<dbReference type="RefSeq" id="WP_264714961.1">
    <property type="nucleotide sequence ID" value="NZ_JAPDNT010000016.1"/>
</dbReference>
<dbReference type="GO" id="GO:0016491">
    <property type="term" value="F:oxidoreductase activity"/>
    <property type="evidence" value="ECO:0007669"/>
    <property type="project" value="UniProtKB-KW"/>
</dbReference>
<keyword evidence="11" id="KW-1185">Reference proteome</keyword>
<evidence type="ECO:0000256" key="2">
    <source>
        <dbReference type="ARBA" id="ARBA00022485"/>
    </source>
</evidence>
<evidence type="ECO:0000313" key="11">
    <source>
        <dbReference type="Proteomes" id="UP001165679"/>
    </source>
</evidence>
<keyword evidence="6" id="KW-0408">Iron</keyword>
<sequence length="750" mass="83466">MYLRHIVPKPLRKALRPVRRMLLPPRPTVLGYLRECSTSHVAGWIQNHDDPGQRVAFEVVCTLPGATRVLATGVADLFDPVLSAQGVGDAHYGFRVTFPTPVSESERDRIEVRPIATRKPIQHEPPTLLGYLRERSTTHVAGWIQNQYDPSQRVAFEVVCTLRGAQRVLATGVADLFDPVLSAQEVGDALYGFRVAFPTPVSEAERDHLEVRPIATGKPIQRAPSPILGYLQECSTSHVAGWIHNHDDPGQRVAFQVVCAQPGAERVLATGVADQLDSVLSRQGVGDGRYGFRVAFPAPVSEPERDHIEVRPIAAGKPIQRAPSAILGYIRERSTRHVAGWIQNAATPTRRVAFEVVCTLPGSERVLATGVADQFDRVLSALGFGDALYGFRVIYPEPVSGLERDHVEVRPVATGTPIPLDQALRATWQPIRYIAMDIVDNCNLRCPFCLFDHAPVHRTNVMDDAVFESALRLLPFVGPEGFWMSCLHEPTMHPRITEFINRIPREHRHVMSYTTNLAKRMPDSYFATLANSGLDNLNVSIESRDPAIYERMRKGARHRIFMENWDKLLAAFATGSAPPPLRYIAMAYKSNLREIPSLIEYLRNERRAWKIEIRDTYNVPHIEQEFRDAEFLDRADWLWLQAALARYAPHEVSLVLPPDFAAVAPAPDAAAPAAPPRPDSGSAEARQSAMAAEAPGLLEARMFHDGSMIVYTSPLGNYPNYGTELVRTNIRDIADPGAFLMSLLEGQRSH</sequence>
<reference evidence="10" key="1">
    <citation type="submission" date="2022-09" db="EMBL/GenBank/DDBJ databases">
        <title>Rhodovastum sp. nov. RN2-1 isolated from soil in Seongnam, South Korea.</title>
        <authorList>
            <person name="Le N.T."/>
        </authorList>
    </citation>
    <scope>NUCLEOTIDE SEQUENCE</scope>
    <source>
        <strain evidence="10">RN2-1</strain>
    </source>
</reference>
<evidence type="ECO:0000259" key="9">
    <source>
        <dbReference type="Pfam" id="PF04055"/>
    </source>
</evidence>
<evidence type="ECO:0000313" key="10">
    <source>
        <dbReference type="EMBL" id="MCW3476202.1"/>
    </source>
</evidence>
<keyword evidence="5" id="KW-0560">Oxidoreductase</keyword>
<dbReference type="InterPro" id="IPR013785">
    <property type="entry name" value="Aldolase_TIM"/>
</dbReference>
<reference evidence="10" key="2">
    <citation type="submission" date="2022-10" db="EMBL/GenBank/DDBJ databases">
        <authorList>
            <person name="Trinh H.N."/>
        </authorList>
    </citation>
    <scope>NUCLEOTIDE SEQUENCE</scope>
    <source>
        <strain evidence="10">RN2-1</strain>
    </source>
</reference>